<dbReference type="EMBL" id="GAKP01000141">
    <property type="protein sequence ID" value="JAC58811.1"/>
    <property type="molecule type" value="Transcribed_RNA"/>
</dbReference>
<evidence type="ECO:0000256" key="2">
    <source>
        <dbReference type="SAM" id="Phobius"/>
    </source>
</evidence>
<dbReference type="InterPro" id="IPR029162">
    <property type="entry name" value="InaF-motif"/>
</dbReference>
<dbReference type="Pfam" id="PF15018">
    <property type="entry name" value="InaF-motif"/>
    <property type="match status" value="1"/>
</dbReference>
<keyword evidence="2" id="KW-1133">Transmembrane helix</keyword>
<reference evidence="3" key="1">
    <citation type="journal article" date="2014" name="BMC Genomics">
        <title>Characterizing the developmental transcriptome of the oriental fruit fly, Bactrocera dorsalis (Diptera: Tephritidae) through comparative genomic analysis with Drosophila melanogaster utilizing modENCODE datasets.</title>
        <authorList>
            <person name="Geib S.M."/>
            <person name="Calla B."/>
            <person name="Hall B."/>
            <person name="Hou S."/>
            <person name="Manoukis N.C."/>
        </authorList>
    </citation>
    <scope>NUCLEOTIDE SEQUENCE</scope>
    <source>
        <strain evidence="3">Punador</strain>
    </source>
</reference>
<keyword evidence="2" id="KW-0812">Transmembrane</keyword>
<proteinExistence type="predicted"/>
<name>A0A034WTE6_BACDO</name>
<protein>
    <submittedName>
        <fullName evidence="3">Uncharacterized protein</fullName>
    </submittedName>
</protein>
<organism evidence="3">
    <name type="scientific">Bactrocera dorsalis</name>
    <name type="common">Oriental fruit fly</name>
    <name type="synonym">Dacus dorsalis</name>
    <dbReference type="NCBI Taxonomy" id="27457"/>
    <lineage>
        <taxon>Eukaryota</taxon>
        <taxon>Metazoa</taxon>
        <taxon>Ecdysozoa</taxon>
        <taxon>Arthropoda</taxon>
        <taxon>Hexapoda</taxon>
        <taxon>Insecta</taxon>
        <taxon>Pterygota</taxon>
        <taxon>Neoptera</taxon>
        <taxon>Endopterygota</taxon>
        <taxon>Diptera</taxon>
        <taxon>Brachycera</taxon>
        <taxon>Muscomorpha</taxon>
        <taxon>Tephritoidea</taxon>
        <taxon>Tephritidae</taxon>
        <taxon>Bactrocera</taxon>
        <taxon>Bactrocera</taxon>
    </lineage>
</organism>
<accession>A0A034WTE6</accession>
<keyword evidence="2" id="KW-0472">Membrane</keyword>
<feature type="region of interest" description="Disordered" evidence="1">
    <location>
        <begin position="19"/>
        <end position="53"/>
    </location>
</feature>
<evidence type="ECO:0000256" key="1">
    <source>
        <dbReference type="SAM" id="MobiDB-lite"/>
    </source>
</evidence>
<evidence type="ECO:0000313" key="3">
    <source>
        <dbReference type="EMBL" id="JAC58811.1"/>
    </source>
</evidence>
<sequence>MAENLVKIVNIIESSVNNNNDDGVEDTAAAESATEPAAISPPSESRGSRPTTVRISTGHLPSYRLHDVDEILAHKPTFSERCIRYVMVLIYLCGLCSLGFVLSIYHFFFWDSRMPPLHKSMIMKKPPGYG</sequence>
<dbReference type="AlphaFoldDB" id="A0A034WTE6"/>
<feature type="compositionally biased region" description="Low complexity" evidence="1">
    <location>
        <begin position="27"/>
        <end position="45"/>
    </location>
</feature>
<feature type="transmembrane region" description="Helical" evidence="2">
    <location>
        <begin position="85"/>
        <end position="108"/>
    </location>
</feature>